<feature type="region of interest" description="Disordered" evidence="11">
    <location>
        <begin position="121"/>
        <end position="147"/>
    </location>
</feature>
<keyword evidence="4 10" id="KW-0813">Transport</keyword>
<comment type="function">
    <text evidence="10">Involved in transport from the ER to the Golgi apparatus as well as in intra-Golgi transport. It belongs to a super-family of proteins called t-SNAREs or soluble NSF (N-ethylmaleimide-sensitive factor) attachment protein receptor.</text>
</comment>
<evidence type="ECO:0000256" key="10">
    <source>
        <dbReference type="PIRNR" id="PIRNR027109"/>
    </source>
</evidence>
<dbReference type="GO" id="GO:0015031">
    <property type="term" value="P:protein transport"/>
    <property type="evidence" value="ECO:0007669"/>
    <property type="project" value="UniProtKB-KW"/>
</dbReference>
<keyword evidence="8 10" id="KW-0333">Golgi apparatus</keyword>
<keyword evidence="7 12" id="KW-1133">Transmembrane helix</keyword>
<dbReference type="GO" id="GO:0005797">
    <property type="term" value="C:Golgi medial cisterna"/>
    <property type="evidence" value="ECO:0007669"/>
    <property type="project" value="TreeGrafter"/>
</dbReference>
<dbReference type="GO" id="GO:0005801">
    <property type="term" value="C:cis-Golgi network"/>
    <property type="evidence" value="ECO:0007669"/>
    <property type="project" value="InterPro"/>
</dbReference>
<proteinExistence type="inferred from homology"/>
<dbReference type="OrthoDB" id="422156at2759"/>
<dbReference type="Pfam" id="PF12352">
    <property type="entry name" value="V-SNARE_C"/>
    <property type="match status" value="1"/>
</dbReference>
<comment type="subcellular location">
    <subcellularLocation>
        <location evidence="1">Golgi apparatus membrane</location>
        <topology evidence="1">Single-pass type IV membrane protein</topology>
    </subcellularLocation>
</comment>
<evidence type="ECO:0000256" key="9">
    <source>
        <dbReference type="ARBA" id="ARBA00023136"/>
    </source>
</evidence>
<keyword evidence="14" id="KW-1185">Reference proteome</keyword>
<dbReference type="GO" id="GO:0006888">
    <property type="term" value="P:endoplasmic reticulum to Golgi vesicle-mediated transport"/>
    <property type="evidence" value="ECO:0007669"/>
    <property type="project" value="InterPro"/>
</dbReference>
<name>A0A9P0FDL4_BRAAE</name>
<comment type="similarity">
    <text evidence="2 10">Belongs to the GOSR1 family.</text>
</comment>
<dbReference type="InterPro" id="IPR023601">
    <property type="entry name" value="Golgi_SNAP_su1"/>
</dbReference>
<dbReference type="CDD" id="cd15864">
    <property type="entry name" value="SNARE_GS28"/>
    <property type="match status" value="1"/>
</dbReference>
<dbReference type="GO" id="GO:0048219">
    <property type="term" value="P:inter-Golgi cisterna vesicle-mediated transport"/>
    <property type="evidence" value="ECO:0007669"/>
    <property type="project" value="TreeGrafter"/>
</dbReference>
<evidence type="ECO:0000256" key="8">
    <source>
        <dbReference type="ARBA" id="ARBA00023034"/>
    </source>
</evidence>
<reference evidence="13" key="1">
    <citation type="submission" date="2021-12" db="EMBL/GenBank/DDBJ databases">
        <authorList>
            <person name="King R."/>
        </authorList>
    </citation>
    <scope>NUCLEOTIDE SEQUENCE</scope>
</reference>
<keyword evidence="9 10" id="KW-0472">Membrane</keyword>
<keyword evidence="5 12" id="KW-0812">Transmembrane</keyword>
<dbReference type="AlphaFoldDB" id="A0A9P0FDL4"/>
<organism evidence="13 14">
    <name type="scientific">Brassicogethes aeneus</name>
    <name type="common">Rape pollen beetle</name>
    <name type="synonym">Meligethes aeneus</name>
    <dbReference type="NCBI Taxonomy" id="1431903"/>
    <lineage>
        <taxon>Eukaryota</taxon>
        <taxon>Metazoa</taxon>
        <taxon>Ecdysozoa</taxon>
        <taxon>Arthropoda</taxon>
        <taxon>Hexapoda</taxon>
        <taxon>Insecta</taxon>
        <taxon>Pterygota</taxon>
        <taxon>Neoptera</taxon>
        <taxon>Endopterygota</taxon>
        <taxon>Coleoptera</taxon>
        <taxon>Polyphaga</taxon>
        <taxon>Cucujiformia</taxon>
        <taxon>Nitidulidae</taxon>
        <taxon>Meligethinae</taxon>
        <taxon>Brassicogethes</taxon>
    </lineage>
</organism>
<accession>A0A9P0FDL4</accession>
<dbReference type="GO" id="GO:0005484">
    <property type="term" value="F:SNAP receptor activity"/>
    <property type="evidence" value="ECO:0007669"/>
    <property type="project" value="TreeGrafter"/>
</dbReference>
<evidence type="ECO:0000256" key="12">
    <source>
        <dbReference type="SAM" id="Phobius"/>
    </source>
</evidence>
<feature type="transmembrane region" description="Helical" evidence="12">
    <location>
        <begin position="227"/>
        <end position="245"/>
    </location>
</feature>
<evidence type="ECO:0000256" key="3">
    <source>
        <dbReference type="ARBA" id="ARBA00015612"/>
    </source>
</evidence>
<evidence type="ECO:0000256" key="2">
    <source>
        <dbReference type="ARBA" id="ARBA00008473"/>
    </source>
</evidence>
<dbReference type="Proteomes" id="UP001154078">
    <property type="component" value="Chromosome 11"/>
</dbReference>
<evidence type="ECO:0000256" key="6">
    <source>
        <dbReference type="ARBA" id="ARBA00022927"/>
    </source>
</evidence>
<dbReference type="PANTHER" id="PTHR21094">
    <property type="entry name" value="GOS-28 SNARE- RELATED"/>
    <property type="match status" value="1"/>
</dbReference>
<evidence type="ECO:0000256" key="11">
    <source>
        <dbReference type="SAM" id="MobiDB-lite"/>
    </source>
</evidence>
<protein>
    <recommendedName>
        <fullName evidence="3 10">Golgi SNAP receptor complex member 1</fullName>
    </recommendedName>
</protein>
<dbReference type="EMBL" id="OV121142">
    <property type="protein sequence ID" value="CAH0549618.1"/>
    <property type="molecule type" value="Genomic_DNA"/>
</dbReference>
<evidence type="ECO:0000313" key="14">
    <source>
        <dbReference type="Proteomes" id="UP001154078"/>
    </source>
</evidence>
<comment type="subunit">
    <text evidence="10">Component of several multiprotein Golgi SNARE complexes.</text>
</comment>
<evidence type="ECO:0000256" key="4">
    <source>
        <dbReference type="ARBA" id="ARBA00022448"/>
    </source>
</evidence>
<dbReference type="GO" id="GO:0006906">
    <property type="term" value="P:vesicle fusion"/>
    <property type="evidence" value="ECO:0007669"/>
    <property type="project" value="TreeGrafter"/>
</dbReference>
<dbReference type="GO" id="GO:0031201">
    <property type="term" value="C:SNARE complex"/>
    <property type="evidence" value="ECO:0007669"/>
    <property type="project" value="TreeGrafter"/>
</dbReference>
<evidence type="ECO:0000256" key="7">
    <source>
        <dbReference type="ARBA" id="ARBA00022989"/>
    </source>
</evidence>
<dbReference type="PANTHER" id="PTHR21094:SF2">
    <property type="entry name" value="GOLGI SNAP RECEPTOR COMPLEX MEMBER 1"/>
    <property type="match status" value="1"/>
</dbReference>
<dbReference type="GO" id="GO:0000139">
    <property type="term" value="C:Golgi membrane"/>
    <property type="evidence" value="ECO:0007669"/>
    <property type="project" value="UniProtKB-SubCell"/>
</dbReference>
<dbReference type="PIRSF" id="PIRSF027109">
    <property type="entry name" value="Golgi_SNARE"/>
    <property type="match status" value="1"/>
</dbReference>
<evidence type="ECO:0000256" key="1">
    <source>
        <dbReference type="ARBA" id="ARBA00004409"/>
    </source>
</evidence>
<sequence length="246" mass="28453">MTYPLLVLRLCFFDNLSIEMATALSYEDLRKQARHLENEIDLKLVAFSKLGAGIKAPHTKHSDTVPLLSGEDTFEAMAVEIETLLSKLSQVNERLSEQPVSGAAMLHTLQRHRDISADLSREFNKTNSQHNYRKDRDDLLKGSNENFRSDGVNNRRDIYLKENQHAHNSDRLVNEQITIAMETRENLTTQRQHLKRLQTRFNDISNRYPLINSLIQRINLRKRRDSIILGLLVSACTILMLIYAFH</sequence>
<gene>
    <name evidence="13" type="ORF">MELIAE_LOCUS2710</name>
</gene>
<keyword evidence="6 10" id="KW-0653">Protein transport</keyword>
<keyword evidence="10" id="KW-0931">ER-Golgi transport</keyword>
<evidence type="ECO:0000256" key="5">
    <source>
        <dbReference type="ARBA" id="ARBA00022692"/>
    </source>
</evidence>
<evidence type="ECO:0000313" key="13">
    <source>
        <dbReference type="EMBL" id="CAH0549618.1"/>
    </source>
</evidence>